<name>A0ABW8C0U5_9ACTN</name>
<sequence>MTADATHAAGAAPQGAAVPAPVHRDARVPVRRLTVLYDADCRLCTFVRGWLARQRQLVPLDLVPACSPEARGRYPDLDHASTLSRITVIGDQGQLYTGDAAWIVILWALAEYRPMAHRFSTPVGAPLARAAVLAAAKYRAATSPYAGWGTAPNGRAPGPGPGPAQNGWGPARTAWAPPRTGWERAQNPSTGRPVLPAHEDCGDACRHGG</sequence>
<evidence type="ECO:0000313" key="3">
    <source>
        <dbReference type="Proteomes" id="UP001614394"/>
    </source>
</evidence>
<feature type="region of interest" description="Disordered" evidence="1">
    <location>
        <begin position="149"/>
        <end position="195"/>
    </location>
</feature>
<dbReference type="InterPro" id="IPR007263">
    <property type="entry name" value="DCC1-like"/>
</dbReference>
<dbReference type="RefSeq" id="WP_399644262.1">
    <property type="nucleotide sequence ID" value="NZ_JBITYG010000001.1"/>
</dbReference>
<gene>
    <name evidence="2" type="ORF">ACIGXA_04295</name>
</gene>
<proteinExistence type="predicted"/>
<protein>
    <submittedName>
        <fullName evidence="2">Thiol-disulfide oxidoreductase DCC family protein</fullName>
    </submittedName>
</protein>
<comment type="caution">
    <text evidence="2">The sequence shown here is derived from an EMBL/GenBank/DDBJ whole genome shotgun (WGS) entry which is preliminary data.</text>
</comment>
<dbReference type="Proteomes" id="UP001614394">
    <property type="component" value="Unassembled WGS sequence"/>
</dbReference>
<dbReference type="EMBL" id="JBITYG010000001">
    <property type="protein sequence ID" value="MFI9099723.1"/>
    <property type="molecule type" value="Genomic_DNA"/>
</dbReference>
<evidence type="ECO:0000256" key="1">
    <source>
        <dbReference type="SAM" id="MobiDB-lite"/>
    </source>
</evidence>
<dbReference type="Pfam" id="PF04134">
    <property type="entry name" value="DCC1-like"/>
    <property type="match status" value="1"/>
</dbReference>
<evidence type="ECO:0000313" key="2">
    <source>
        <dbReference type="EMBL" id="MFI9099723.1"/>
    </source>
</evidence>
<accession>A0ABW8C0U5</accession>
<organism evidence="2 3">
    <name type="scientific">Streptomyces fildesensis</name>
    <dbReference type="NCBI Taxonomy" id="375757"/>
    <lineage>
        <taxon>Bacteria</taxon>
        <taxon>Bacillati</taxon>
        <taxon>Actinomycetota</taxon>
        <taxon>Actinomycetes</taxon>
        <taxon>Kitasatosporales</taxon>
        <taxon>Streptomycetaceae</taxon>
        <taxon>Streptomyces</taxon>
    </lineage>
</organism>
<reference evidence="2 3" key="1">
    <citation type="submission" date="2024-10" db="EMBL/GenBank/DDBJ databases">
        <title>The Natural Products Discovery Center: Release of the First 8490 Sequenced Strains for Exploring Actinobacteria Biosynthetic Diversity.</title>
        <authorList>
            <person name="Kalkreuter E."/>
            <person name="Kautsar S.A."/>
            <person name="Yang D."/>
            <person name="Bader C.D."/>
            <person name="Teijaro C.N."/>
            <person name="Fluegel L."/>
            <person name="Davis C.M."/>
            <person name="Simpson J.R."/>
            <person name="Lauterbach L."/>
            <person name="Steele A.D."/>
            <person name="Gui C."/>
            <person name="Meng S."/>
            <person name="Li G."/>
            <person name="Viehrig K."/>
            <person name="Ye F."/>
            <person name="Su P."/>
            <person name="Kiefer A.F."/>
            <person name="Nichols A."/>
            <person name="Cepeda A.J."/>
            <person name="Yan W."/>
            <person name="Fan B."/>
            <person name="Jiang Y."/>
            <person name="Adhikari A."/>
            <person name="Zheng C.-J."/>
            <person name="Schuster L."/>
            <person name="Cowan T.M."/>
            <person name="Smanski M.J."/>
            <person name="Chevrette M.G."/>
            <person name="De Carvalho L.P.S."/>
            <person name="Shen B."/>
        </authorList>
    </citation>
    <scope>NUCLEOTIDE SEQUENCE [LARGE SCALE GENOMIC DNA]</scope>
    <source>
        <strain evidence="2 3">NPDC053399</strain>
    </source>
</reference>
<keyword evidence="3" id="KW-1185">Reference proteome</keyword>